<evidence type="ECO:0000313" key="10">
    <source>
        <dbReference type="Proteomes" id="UP000249123"/>
    </source>
</evidence>
<comment type="cofactor">
    <cofactor evidence="7">
        <name>Mg(2+)</name>
        <dbReference type="ChEBI" id="CHEBI:18420"/>
    </cofactor>
</comment>
<reference evidence="9 10" key="1">
    <citation type="submission" date="2013-04" db="EMBL/GenBank/DDBJ databases">
        <title>Hyphomonas sp. T24B3 Genome Sequencing.</title>
        <authorList>
            <person name="Lai Q."/>
            <person name="Shao Z."/>
        </authorList>
    </citation>
    <scope>NUCLEOTIDE SEQUENCE [LARGE SCALE GENOMIC DNA]</scope>
    <source>
        <strain evidence="9 10">T24B3</strain>
    </source>
</reference>
<keyword evidence="10" id="KW-1185">Reference proteome</keyword>
<feature type="transmembrane region" description="Helical" evidence="8">
    <location>
        <begin position="296"/>
        <end position="316"/>
    </location>
</feature>
<dbReference type="EMBL" id="AWFB01000005">
    <property type="protein sequence ID" value="RAN35333.1"/>
    <property type="molecule type" value="Genomic_DNA"/>
</dbReference>
<evidence type="ECO:0000256" key="8">
    <source>
        <dbReference type="SAM" id="Phobius"/>
    </source>
</evidence>
<feature type="binding site" evidence="7">
    <location>
        <position position="217"/>
    </location>
    <ligand>
        <name>Mg(2+)</name>
        <dbReference type="ChEBI" id="CHEBI:18420"/>
    </ligand>
</feature>
<feature type="transmembrane region" description="Helical" evidence="8">
    <location>
        <begin position="187"/>
        <end position="207"/>
    </location>
</feature>
<dbReference type="PANTHER" id="PTHR22926">
    <property type="entry name" value="PHOSPHO-N-ACETYLMURAMOYL-PENTAPEPTIDE-TRANSFERASE"/>
    <property type="match status" value="1"/>
</dbReference>
<accession>A0A062U8C3</accession>
<dbReference type="PANTHER" id="PTHR22926:SF3">
    <property type="entry name" value="UNDECAPRENYL-PHOSPHATE ALPHA-N-ACETYLGLUCOSAMINYL 1-PHOSPHATE TRANSFERASE"/>
    <property type="match status" value="1"/>
</dbReference>
<accession>A0A328K2D2</accession>
<dbReference type="GO" id="GO:0046872">
    <property type="term" value="F:metal ion binding"/>
    <property type="evidence" value="ECO:0007669"/>
    <property type="project" value="UniProtKB-KW"/>
</dbReference>
<feature type="transmembrane region" description="Helical" evidence="8">
    <location>
        <begin position="6"/>
        <end position="25"/>
    </location>
</feature>
<dbReference type="GO" id="GO:0044038">
    <property type="term" value="P:cell wall macromolecule biosynthetic process"/>
    <property type="evidence" value="ECO:0007669"/>
    <property type="project" value="TreeGrafter"/>
</dbReference>
<dbReference type="Pfam" id="PF00953">
    <property type="entry name" value="Glycos_transf_4"/>
    <property type="match status" value="1"/>
</dbReference>
<feature type="transmembrane region" description="Helical" evidence="8">
    <location>
        <begin position="106"/>
        <end position="124"/>
    </location>
</feature>
<feature type="transmembrane region" description="Helical" evidence="8">
    <location>
        <begin position="219"/>
        <end position="239"/>
    </location>
</feature>
<name>A0A062U8C3_9PROT</name>
<keyword evidence="2" id="KW-1003">Cell membrane</keyword>
<evidence type="ECO:0000256" key="7">
    <source>
        <dbReference type="PIRSR" id="PIRSR600715-1"/>
    </source>
</evidence>
<dbReference type="eggNOG" id="COG0472">
    <property type="taxonomic scope" value="Bacteria"/>
</dbReference>
<evidence type="ECO:0000256" key="3">
    <source>
        <dbReference type="ARBA" id="ARBA00022679"/>
    </source>
</evidence>
<feature type="transmembrane region" description="Helical" evidence="8">
    <location>
        <begin position="74"/>
        <end position="94"/>
    </location>
</feature>
<sequence length="360" mass="38195">MNYPLVLFAGGSVVSFLLCGLVKYLPLLDAPDGGRKQQAAPVPRTGGLGILLTVCIIVAIGAAVHGLFREDGSSFWRVAGAVALVITPFLIGFADDWFGLRALTKLGLLLVWAIAAASPFFLSGTFMGGVTGILAIGWLIVITNATNFMDGSNGLAIGSSGLMVLGLFPLFAVSMMCWVACRPDHVGGLALLTQFAFFGAVVGFLFWNMQGVLYAGDCGSLGAGGLFGLMGLYLVSASMEGLRAALFSLTLCLPFLVDVLLTLAWRSLKRRNLLVAHTDHAYQRLRAKGWGHVKAALVWWGMTVVCMVAATFTLFFEMQVRGGGQAAYVPLLQAGVLAGLTGLGLGLWLWERSRPISKRG</sequence>
<feature type="binding site" evidence="7">
    <location>
        <position position="147"/>
    </location>
    <ligand>
        <name>Mg(2+)</name>
        <dbReference type="ChEBI" id="CHEBI:18420"/>
    </ligand>
</feature>
<comment type="subcellular location">
    <subcellularLocation>
        <location evidence="1">Cell membrane</location>
        <topology evidence="1">Multi-pass membrane protein</topology>
    </subcellularLocation>
</comment>
<dbReference type="Proteomes" id="UP000249123">
    <property type="component" value="Unassembled WGS sequence"/>
</dbReference>
<dbReference type="RefSeq" id="WP_051594595.1">
    <property type="nucleotide sequence ID" value="NZ_AWFA01000002.1"/>
</dbReference>
<keyword evidence="6 8" id="KW-0472">Membrane</keyword>
<gene>
    <name evidence="9" type="ORF">HY3_08525</name>
</gene>
<dbReference type="STRING" id="1280941.HY2_06995"/>
<dbReference type="GO" id="GO:0071555">
    <property type="term" value="P:cell wall organization"/>
    <property type="evidence" value="ECO:0007669"/>
    <property type="project" value="TreeGrafter"/>
</dbReference>
<keyword evidence="4 8" id="KW-0812">Transmembrane</keyword>
<evidence type="ECO:0000256" key="5">
    <source>
        <dbReference type="ARBA" id="ARBA00022989"/>
    </source>
</evidence>
<dbReference type="GO" id="GO:0009103">
    <property type="term" value="P:lipopolysaccharide biosynthetic process"/>
    <property type="evidence" value="ECO:0007669"/>
    <property type="project" value="TreeGrafter"/>
</dbReference>
<proteinExistence type="predicted"/>
<evidence type="ECO:0000313" key="9">
    <source>
        <dbReference type="EMBL" id="RAN35333.1"/>
    </source>
</evidence>
<feature type="transmembrane region" description="Helical" evidence="8">
    <location>
        <begin position="328"/>
        <end position="350"/>
    </location>
</feature>
<dbReference type="GO" id="GO:0005886">
    <property type="term" value="C:plasma membrane"/>
    <property type="evidence" value="ECO:0007669"/>
    <property type="project" value="UniProtKB-SubCell"/>
</dbReference>
<keyword evidence="5 8" id="KW-1133">Transmembrane helix</keyword>
<comment type="caution">
    <text evidence="9">The sequence shown here is derived from an EMBL/GenBank/DDBJ whole genome shotgun (WGS) entry which is preliminary data.</text>
</comment>
<dbReference type="AlphaFoldDB" id="A0A062U8C3"/>
<dbReference type="InterPro" id="IPR000715">
    <property type="entry name" value="Glycosyl_transferase_4"/>
</dbReference>
<dbReference type="OrthoDB" id="9783652at2"/>
<feature type="transmembrane region" description="Helical" evidence="8">
    <location>
        <begin position="245"/>
        <end position="265"/>
    </location>
</feature>
<keyword evidence="7" id="KW-0479">Metal-binding</keyword>
<protein>
    <recommendedName>
        <fullName evidence="11">Glycosyl transferase family 4</fullName>
    </recommendedName>
</protein>
<feature type="transmembrane region" description="Helical" evidence="8">
    <location>
        <begin position="46"/>
        <end position="68"/>
    </location>
</feature>
<keyword evidence="7" id="KW-0460">Magnesium</keyword>
<feature type="transmembrane region" description="Helical" evidence="8">
    <location>
        <begin position="161"/>
        <end position="181"/>
    </location>
</feature>
<keyword evidence="3" id="KW-0808">Transferase</keyword>
<evidence type="ECO:0000256" key="6">
    <source>
        <dbReference type="ARBA" id="ARBA00023136"/>
    </source>
</evidence>
<evidence type="ECO:0000256" key="1">
    <source>
        <dbReference type="ARBA" id="ARBA00004651"/>
    </source>
</evidence>
<evidence type="ECO:0000256" key="2">
    <source>
        <dbReference type="ARBA" id="ARBA00022475"/>
    </source>
</evidence>
<dbReference type="GO" id="GO:0016780">
    <property type="term" value="F:phosphotransferase activity, for other substituted phosphate groups"/>
    <property type="evidence" value="ECO:0007669"/>
    <property type="project" value="InterPro"/>
</dbReference>
<organism evidence="9 10">
    <name type="scientific">Hyphomonas pacifica</name>
    <dbReference type="NCBI Taxonomy" id="1280941"/>
    <lineage>
        <taxon>Bacteria</taxon>
        <taxon>Pseudomonadati</taxon>
        <taxon>Pseudomonadota</taxon>
        <taxon>Alphaproteobacteria</taxon>
        <taxon>Hyphomonadales</taxon>
        <taxon>Hyphomonadaceae</taxon>
        <taxon>Hyphomonas</taxon>
    </lineage>
</organism>
<evidence type="ECO:0008006" key="11">
    <source>
        <dbReference type="Google" id="ProtNLM"/>
    </source>
</evidence>
<evidence type="ECO:0000256" key="4">
    <source>
        <dbReference type="ARBA" id="ARBA00022692"/>
    </source>
</evidence>